<accession>A0A392W5R9</accession>
<organism evidence="2 3">
    <name type="scientific">Trifolium medium</name>
    <dbReference type="NCBI Taxonomy" id="97028"/>
    <lineage>
        <taxon>Eukaryota</taxon>
        <taxon>Viridiplantae</taxon>
        <taxon>Streptophyta</taxon>
        <taxon>Embryophyta</taxon>
        <taxon>Tracheophyta</taxon>
        <taxon>Spermatophyta</taxon>
        <taxon>Magnoliopsida</taxon>
        <taxon>eudicotyledons</taxon>
        <taxon>Gunneridae</taxon>
        <taxon>Pentapetalae</taxon>
        <taxon>rosids</taxon>
        <taxon>fabids</taxon>
        <taxon>Fabales</taxon>
        <taxon>Fabaceae</taxon>
        <taxon>Papilionoideae</taxon>
        <taxon>50 kb inversion clade</taxon>
        <taxon>NPAAA clade</taxon>
        <taxon>Hologalegina</taxon>
        <taxon>IRL clade</taxon>
        <taxon>Trifolieae</taxon>
        <taxon>Trifolium</taxon>
    </lineage>
</organism>
<proteinExistence type="predicted"/>
<protein>
    <submittedName>
        <fullName evidence="2">Uncharacterized protein</fullName>
    </submittedName>
</protein>
<evidence type="ECO:0000313" key="3">
    <source>
        <dbReference type="Proteomes" id="UP000265520"/>
    </source>
</evidence>
<dbReference type="Proteomes" id="UP000265520">
    <property type="component" value="Unassembled WGS sequence"/>
</dbReference>
<name>A0A392W5R9_9FABA</name>
<dbReference type="EMBL" id="LXQA011376028">
    <property type="protein sequence ID" value="MCI95103.1"/>
    <property type="molecule type" value="Genomic_DNA"/>
</dbReference>
<feature type="region of interest" description="Disordered" evidence="1">
    <location>
        <begin position="1"/>
        <end position="42"/>
    </location>
</feature>
<keyword evidence="3" id="KW-1185">Reference proteome</keyword>
<feature type="compositionally biased region" description="Low complexity" evidence="1">
    <location>
        <begin position="28"/>
        <end position="39"/>
    </location>
</feature>
<feature type="non-terminal residue" evidence="2">
    <location>
        <position position="52"/>
    </location>
</feature>
<evidence type="ECO:0000256" key="1">
    <source>
        <dbReference type="SAM" id="MobiDB-lite"/>
    </source>
</evidence>
<sequence>MVTRSIMTRAMGDTTVPSTGTEVHHPTAASSSSGMAAQSPWDPYFDPQAFLE</sequence>
<reference evidence="2 3" key="1">
    <citation type="journal article" date="2018" name="Front. Plant Sci.">
        <title>Red Clover (Trifolium pratense) and Zigzag Clover (T. medium) - A Picture of Genomic Similarities and Differences.</title>
        <authorList>
            <person name="Dluhosova J."/>
            <person name="Istvanek J."/>
            <person name="Nedelnik J."/>
            <person name="Repkova J."/>
        </authorList>
    </citation>
    <scope>NUCLEOTIDE SEQUENCE [LARGE SCALE GENOMIC DNA]</scope>
    <source>
        <strain evidence="3">cv. 10/8</strain>
        <tissue evidence="2">Leaf</tissue>
    </source>
</reference>
<comment type="caution">
    <text evidence="2">The sequence shown here is derived from an EMBL/GenBank/DDBJ whole genome shotgun (WGS) entry which is preliminary data.</text>
</comment>
<evidence type="ECO:0000313" key="2">
    <source>
        <dbReference type="EMBL" id="MCI95103.1"/>
    </source>
</evidence>
<dbReference type="AlphaFoldDB" id="A0A392W5R9"/>